<accession>A0A0U1DWW2</accession>
<dbReference type="Pfam" id="PF13602">
    <property type="entry name" value="ADH_zinc_N_2"/>
    <property type="match status" value="1"/>
</dbReference>
<proteinExistence type="predicted"/>
<name>A0A0U1DWW2_9MYCO</name>
<reference evidence="1 2" key="1">
    <citation type="submission" date="2015-03" db="EMBL/GenBank/DDBJ databases">
        <authorList>
            <person name="Murphy D."/>
        </authorList>
    </citation>
    <scope>NUCLEOTIDE SEQUENCE [LARGE SCALE GENOMIC DNA]</scope>
    <source>
        <strain evidence="1 2">D16</strain>
    </source>
</reference>
<evidence type="ECO:0000313" key="2">
    <source>
        <dbReference type="Proteomes" id="UP000182227"/>
    </source>
</evidence>
<dbReference type="AlphaFoldDB" id="A0A0U1DWW2"/>
<dbReference type="PANTHER" id="PTHR43677:SF4">
    <property type="entry name" value="QUINONE OXIDOREDUCTASE-LIKE PROTEIN 2"/>
    <property type="match status" value="1"/>
</dbReference>
<dbReference type="Gene3D" id="3.90.180.10">
    <property type="entry name" value="Medium-chain alcohol dehydrogenases, catalytic domain"/>
    <property type="match status" value="1"/>
</dbReference>
<dbReference type="EMBL" id="CTEF01000007">
    <property type="protein sequence ID" value="CQD24130.1"/>
    <property type="molecule type" value="Genomic_DNA"/>
</dbReference>
<protein>
    <submittedName>
        <fullName evidence="1">Alcohol dehydrogenase</fullName>
    </submittedName>
</protein>
<dbReference type="PANTHER" id="PTHR43677">
    <property type="entry name" value="SHORT-CHAIN DEHYDROGENASE/REDUCTASE"/>
    <property type="match status" value="1"/>
</dbReference>
<organism evidence="1 2">
    <name type="scientific">Mycolicibacterium conceptionense</name>
    <dbReference type="NCBI Taxonomy" id="451644"/>
    <lineage>
        <taxon>Bacteria</taxon>
        <taxon>Bacillati</taxon>
        <taxon>Actinomycetota</taxon>
        <taxon>Actinomycetes</taxon>
        <taxon>Mycobacteriales</taxon>
        <taxon>Mycobacteriaceae</taxon>
        <taxon>Mycolicibacterium</taxon>
    </lineage>
</organism>
<dbReference type="Gene3D" id="3.40.50.720">
    <property type="entry name" value="NAD(P)-binding Rossmann-like Domain"/>
    <property type="match status" value="1"/>
</dbReference>
<evidence type="ECO:0000313" key="1">
    <source>
        <dbReference type="EMBL" id="CQD24130.1"/>
    </source>
</evidence>
<dbReference type="Proteomes" id="UP000182227">
    <property type="component" value="Unassembled WGS sequence"/>
</dbReference>
<dbReference type="InterPro" id="IPR051397">
    <property type="entry name" value="Zn-ADH-like_protein"/>
</dbReference>
<gene>
    <name evidence="1" type="ORF">BN970_06281</name>
</gene>
<dbReference type="GO" id="GO:0016491">
    <property type="term" value="F:oxidoreductase activity"/>
    <property type="evidence" value="ECO:0007669"/>
    <property type="project" value="TreeGrafter"/>
</dbReference>
<sequence length="100" mass="10733">MTIGYASGEIPRIPLNLVLVKGIHVLGFQFQDVAADEFARNEAELRELLSTGSVRPHIGAVYPLDQAAAALQQVAEGRAVGKIVIDLRTPSEDRSTPAKP</sequence>